<gene>
    <name evidence="5" type="ORF">BJY28_001133</name>
</gene>
<comment type="caution">
    <text evidence="5">The sequence shown here is derived from an EMBL/GenBank/DDBJ whole genome shotgun (WGS) entry which is preliminary data.</text>
</comment>
<name>A0A852X8M0_9MICO</name>
<keyword evidence="3" id="KW-0804">Transcription</keyword>
<proteinExistence type="predicted"/>
<dbReference type="SMART" id="SM00421">
    <property type="entry name" value="HTH_LUXR"/>
    <property type="match status" value="1"/>
</dbReference>
<dbReference type="EMBL" id="JACBZX010000001">
    <property type="protein sequence ID" value="NYG36664.1"/>
    <property type="molecule type" value="Genomic_DNA"/>
</dbReference>
<dbReference type="PANTHER" id="PTHR44688:SF16">
    <property type="entry name" value="DNA-BINDING TRANSCRIPTIONAL ACTIVATOR DEVR_DOSR"/>
    <property type="match status" value="1"/>
</dbReference>
<dbReference type="InterPro" id="IPR016032">
    <property type="entry name" value="Sig_transdc_resp-reg_C-effctor"/>
</dbReference>
<evidence type="ECO:0000256" key="1">
    <source>
        <dbReference type="ARBA" id="ARBA00023015"/>
    </source>
</evidence>
<evidence type="ECO:0000313" key="5">
    <source>
        <dbReference type="EMBL" id="NYG36664.1"/>
    </source>
</evidence>
<dbReference type="PROSITE" id="PS50043">
    <property type="entry name" value="HTH_LUXR_2"/>
    <property type="match status" value="1"/>
</dbReference>
<keyword evidence="1" id="KW-0805">Transcription regulation</keyword>
<dbReference type="PANTHER" id="PTHR44688">
    <property type="entry name" value="DNA-BINDING TRANSCRIPTIONAL ACTIVATOR DEVR_DOSR"/>
    <property type="match status" value="1"/>
</dbReference>
<dbReference type="Pfam" id="PF00196">
    <property type="entry name" value="GerE"/>
    <property type="match status" value="1"/>
</dbReference>
<evidence type="ECO:0000313" key="6">
    <source>
        <dbReference type="Proteomes" id="UP000592181"/>
    </source>
</evidence>
<dbReference type="SUPFAM" id="SSF46894">
    <property type="entry name" value="C-terminal effector domain of the bipartite response regulators"/>
    <property type="match status" value="1"/>
</dbReference>
<evidence type="ECO:0000256" key="3">
    <source>
        <dbReference type="ARBA" id="ARBA00023163"/>
    </source>
</evidence>
<dbReference type="Gene3D" id="1.10.10.10">
    <property type="entry name" value="Winged helix-like DNA-binding domain superfamily/Winged helix DNA-binding domain"/>
    <property type="match status" value="1"/>
</dbReference>
<dbReference type="AlphaFoldDB" id="A0A852X8M0"/>
<organism evidence="5 6">
    <name type="scientific">Janibacter alkaliphilus</name>
    <dbReference type="NCBI Taxonomy" id="1069963"/>
    <lineage>
        <taxon>Bacteria</taxon>
        <taxon>Bacillati</taxon>
        <taxon>Actinomycetota</taxon>
        <taxon>Actinomycetes</taxon>
        <taxon>Micrococcales</taxon>
        <taxon>Intrasporangiaceae</taxon>
        <taxon>Janibacter</taxon>
    </lineage>
</organism>
<dbReference type="Proteomes" id="UP000592181">
    <property type="component" value="Unassembled WGS sequence"/>
</dbReference>
<dbReference type="CDD" id="cd06170">
    <property type="entry name" value="LuxR_C_like"/>
    <property type="match status" value="1"/>
</dbReference>
<dbReference type="GO" id="GO:0006355">
    <property type="term" value="P:regulation of DNA-templated transcription"/>
    <property type="evidence" value="ECO:0007669"/>
    <property type="project" value="InterPro"/>
</dbReference>
<keyword evidence="2 5" id="KW-0238">DNA-binding</keyword>
<dbReference type="RefSeq" id="WP_179462130.1">
    <property type="nucleotide sequence ID" value="NZ_JACBZX010000001.1"/>
</dbReference>
<protein>
    <submittedName>
        <fullName evidence="5">DNA-binding CsgD family transcriptional regulator</fullName>
    </submittedName>
</protein>
<accession>A0A852X8M0</accession>
<dbReference type="InterPro" id="IPR000792">
    <property type="entry name" value="Tscrpt_reg_LuxR_C"/>
</dbReference>
<keyword evidence="6" id="KW-1185">Reference proteome</keyword>
<dbReference type="GO" id="GO:0003677">
    <property type="term" value="F:DNA binding"/>
    <property type="evidence" value="ECO:0007669"/>
    <property type="project" value="UniProtKB-KW"/>
</dbReference>
<reference evidence="5 6" key="1">
    <citation type="submission" date="2020-07" db="EMBL/GenBank/DDBJ databases">
        <title>Sequencing the genomes of 1000 actinobacteria strains.</title>
        <authorList>
            <person name="Klenk H.-P."/>
        </authorList>
    </citation>
    <scope>NUCLEOTIDE SEQUENCE [LARGE SCALE GENOMIC DNA]</scope>
    <source>
        <strain evidence="5 6">DSM 24723</strain>
    </source>
</reference>
<dbReference type="InterPro" id="IPR036388">
    <property type="entry name" value="WH-like_DNA-bd_sf"/>
</dbReference>
<dbReference type="PRINTS" id="PR00038">
    <property type="entry name" value="HTHLUXR"/>
</dbReference>
<feature type="domain" description="HTH luxR-type" evidence="4">
    <location>
        <begin position="1"/>
        <end position="66"/>
    </location>
</feature>
<evidence type="ECO:0000259" key="4">
    <source>
        <dbReference type="PROSITE" id="PS50043"/>
    </source>
</evidence>
<sequence length="97" mass="10388">MSGTTVRLTEREREVLRIMAGGATDAEIAHSCGIAVATVHTHVNALRRKLRAPNRTTAVVHGLVLGLIALDQLPLTCPFTQPAVAARWHSRLSQATG</sequence>
<evidence type="ECO:0000256" key="2">
    <source>
        <dbReference type="ARBA" id="ARBA00023125"/>
    </source>
</evidence>